<keyword evidence="2" id="KW-0297">G-protein coupled receptor</keyword>
<evidence type="ECO:0000256" key="4">
    <source>
        <dbReference type="ARBA" id="ARBA00023224"/>
    </source>
</evidence>
<keyword evidence="3" id="KW-0675">Receptor</keyword>
<reference evidence="5" key="1">
    <citation type="submission" date="2025-08" db="UniProtKB">
        <authorList>
            <consortium name="Ensembl"/>
        </authorList>
    </citation>
    <scope>IDENTIFICATION</scope>
</reference>
<keyword evidence="4" id="KW-0807">Transducer</keyword>
<accession>A0A8C8H2N9</accession>
<dbReference type="SUPFAM" id="SSF81321">
    <property type="entry name" value="Family A G protein-coupled receptor-like"/>
    <property type="match status" value="1"/>
</dbReference>
<evidence type="ECO:0000313" key="6">
    <source>
        <dbReference type="Proteomes" id="UP000694402"/>
    </source>
</evidence>
<comment type="subcellular location">
    <subcellularLocation>
        <location evidence="1">Membrane</location>
        <topology evidence="1">Multi-pass membrane protein</topology>
    </subcellularLocation>
</comment>
<sequence>MLLEFVLGVLGNDLALWIFCFHLKPWKSITVFLLNIKPCRMFLFMLAMNRGESVVFFLMAVTLDRYMRVDHPHHPFNSMIQSWKLQKAARMHQVHLCLGISRFCVLPSNITRLLIWMKNTGTASTDRMNMLDPVVYYFLRPCFKRIYEKVLRFSLRQNRVGMSNAVVNKSQGSQCLSEVRKCLVIRHLFTETLHKPKEITARGTKLLP</sequence>
<name>A0A8C8H2N9_ONCTS</name>
<evidence type="ECO:0000313" key="5">
    <source>
        <dbReference type="Ensembl" id="ENSOTSP00005058171.1"/>
    </source>
</evidence>
<gene>
    <name evidence="5" type="primary">CNIH4</name>
</gene>
<dbReference type="Proteomes" id="UP000694402">
    <property type="component" value="Unassembled WGS sequence"/>
</dbReference>
<evidence type="ECO:0000256" key="2">
    <source>
        <dbReference type="ARBA" id="ARBA00023040"/>
    </source>
</evidence>
<dbReference type="GO" id="GO:0005886">
    <property type="term" value="C:plasma membrane"/>
    <property type="evidence" value="ECO:0007669"/>
    <property type="project" value="TreeGrafter"/>
</dbReference>
<organism evidence="5 6">
    <name type="scientific">Oncorhynchus tshawytscha</name>
    <name type="common">Chinook salmon</name>
    <name type="synonym">Salmo tshawytscha</name>
    <dbReference type="NCBI Taxonomy" id="74940"/>
    <lineage>
        <taxon>Eukaryota</taxon>
        <taxon>Metazoa</taxon>
        <taxon>Chordata</taxon>
        <taxon>Craniata</taxon>
        <taxon>Vertebrata</taxon>
        <taxon>Euteleostomi</taxon>
        <taxon>Actinopterygii</taxon>
        <taxon>Neopterygii</taxon>
        <taxon>Teleostei</taxon>
        <taxon>Protacanthopterygii</taxon>
        <taxon>Salmoniformes</taxon>
        <taxon>Salmonidae</taxon>
        <taxon>Salmoninae</taxon>
        <taxon>Oncorhynchus</taxon>
    </lineage>
</organism>
<dbReference type="AlphaFoldDB" id="A0A8C8H2N9"/>
<dbReference type="PANTHER" id="PTHR46048">
    <property type="entry name" value="HYDROXYCARBOXYLIC ACID RECEPTOR 2"/>
    <property type="match status" value="1"/>
</dbReference>
<evidence type="ECO:0000256" key="3">
    <source>
        <dbReference type="ARBA" id="ARBA00023170"/>
    </source>
</evidence>
<proteinExistence type="predicted"/>
<dbReference type="GO" id="GO:0004930">
    <property type="term" value="F:G protein-coupled receptor activity"/>
    <property type="evidence" value="ECO:0007669"/>
    <property type="project" value="UniProtKB-KW"/>
</dbReference>
<protein>
    <submittedName>
        <fullName evidence="5">Uncharacterized protein</fullName>
    </submittedName>
</protein>
<dbReference type="GeneTree" id="ENSGT00990000213404"/>
<evidence type="ECO:0000256" key="1">
    <source>
        <dbReference type="ARBA" id="ARBA00004141"/>
    </source>
</evidence>
<dbReference type="InterPro" id="IPR051893">
    <property type="entry name" value="HCARs"/>
</dbReference>
<dbReference type="Ensembl" id="ENSOTST00005063321.2">
    <property type="protein sequence ID" value="ENSOTSP00005058171.1"/>
    <property type="gene ID" value="ENSOTSG00005028037.2"/>
</dbReference>
<reference evidence="5" key="2">
    <citation type="submission" date="2025-09" db="UniProtKB">
        <authorList>
            <consortium name="Ensembl"/>
        </authorList>
    </citation>
    <scope>IDENTIFICATION</scope>
</reference>
<dbReference type="PANTHER" id="PTHR46048:SF6">
    <property type="entry name" value="HYDROXYCARBOXYLIC ACID RECEPTOR 2"/>
    <property type="match status" value="1"/>
</dbReference>
<keyword evidence="6" id="KW-1185">Reference proteome</keyword>